<evidence type="ECO:0000313" key="3">
    <source>
        <dbReference type="EMBL" id="MDT0643949.1"/>
    </source>
</evidence>
<keyword evidence="1" id="KW-1133">Transmembrane helix</keyword>
<keyword evidence="1" id="KW-0812">Transmembrane</keyword>
<evidence type="ECO:0000259" key="2">
    <source>
        <dbReference type="Pfam" id="PF03779"/>
    </source>
</evidence>
<keyword evidence="1" id="KW-0472">Membrane</keyword>
<dbReference type="EMBL" id="JAVRHQ010000018">
    <property type="protein sequence ID" value="MDT0643949.1"/>
    <property type="molecule type" value="Genomic_DNA"/>
</dbReference>
<gene>
    <name evidence="3" type="ORF">RM553_14015</name>
</gene>
<dbReference type="Pfam" id="PF03779">
    <property type="entry name" value="SPW"/>
    <property type="match status" value="1"/>
</dbReference>
<feature type="domain" description="SPW repeat-containing integral membrane" evidence="2">
    <location>
        <begin position="2"/>
        <end position="93"/>
    </location>
</feature>
<proteinExistence type="predicted"/>
<dbReference type="InterPro" id="IPR005530">
    <property type="entry name" value="SPW"/>
</dbReference>
<dbReference type="Proteomes" id="UP001262889">
    <property type="component" value="Unassembled WGS sequence"/>
</dbReference>
<keyword evidence="4" id="KW-1185">Reference proteome</keyword>
<protein>
    <recommendedName>
        <fullName evidence="2">SPW repeat-containing integral membrane domain-containing protein</fullName>
    </recommendedName>
</protein>
<sequence>MWAQVINTILGIWLMVAPSFLGETAAYADNGHIAGPVIVTFAVVSFWEATRNVRKWNYPVAAWLLLAPWILGYTETWAIISDMGTGILVIIFASVKGKVEGSFGGGWSSLWKDNPAHMQQ</sequence>
<accession>A0ABU3CC94</accession>
<feature type="transmembrane region" description="Helical" evidence="1">
    <location>
        <begin position="32"/>
        <end position="49"/>
    </location>
</feature>
<evidence type="ECO:0000313" key="4">
    <source>
        <dbReference type="Proteomes" id="UP001262889"/>
    </source>
</evidence>
<name>A0ABU3CC94_9FLAO</name>
<dbReference type="RefSeq" id="WP_311535567.1">
    <property type="nucleotide sequence ID" value="NZ_JAVRHQ010000018.1"/>
</dbReference>
<organism evidence="3 4">
    <name type="scientific">Autumnicola tepida</name>
    <dbReference type="NCBI Taxonomy" id="3075595"/>
    <lineage>
        <taxon>Bacteria</taxon>
        <taxon>Pseudomonadati</taxon>
        <taxon>Bacteroidota</taxon>
        <taxon>Flavobacteriia</taxon>
        <taxon>Flavobacteriales</taxon>
        <taxon>Flavobacteriaceae</taxon>
        <taxon>Autumnicola</taxon>
    </lineage>
</organism>
<reference evidence="3 4" key="1">
    <citation type="submission" date="2023-09" db="EMBL/GenBank/DDBJ databases">
        <authorList>
            <person name="Rey-Velasco X."/>
        </authorList>
    </citation>
    <scope>NUCLEOTIDE SEQUENCE [LARGE SCALE GENOMIC DNA]</scope>
    <source>
        <strain evidence="3 4">F363</strain>
    </source>
</reference>
<feature type="transmembrane region" description="Helical" evidence="1">
    <location>
        <begin position="77"/>
        <end position="95"/>
    </location>
</feature>
<feature type="transmembrane region" description="Helical" evidence="1">
    <location>
        <begin position="56"/>
        <end position="71"/>
    </location>
</feature>
<comment type="caution">
    <text evidence="3">The sequence shown here is derived from an EMBL/GenBank/DDBJ whole genome shotgun (WGS) entry which is preliminary data.</text>
</comment>
<evidence type="ECO:0000256" key="1">
    <source>
        <dbReference type="SAM" id="Phobius"/>
    </source>
</evidence>